<dbReference type="SMART" id="SM00249">
    <property type="entry name" value="PHD"/>
    <property type="match status" value="1"/>
</dbReference>
<evidence type="ECO:0000256" key="4">
    <source>
        <dbReference type="ARBA" id="ARBA00022771"/>
    </source>
</evidence>
<evidence type="ECO:0000256" key="6">
    <source>
        <dbReference type="PROSITE-ProRule" id="PRU00708"/>
    </source>
</evidence>
<dbReference type="InterPro" id="IPR007877">
    <property type="entry name" value="DUF707"/>
</dbReference>
<dbReference type="InterPro" id="IPR032867">
    <property type="entry name" value="DYW_dom"/>
</dbReference>
<dbReference type="Gene3D" id="3.30.1490.40">
    <property type="match status" value="1"/>
</dbReference>
<dbReference type="PANTHER" id="PTHR47926:SF367">
    <property type="entry name" value="DYW DOMAIN-CONTAINING PROTEIN"/>
    <property type="match status" value="1"/>
</dbReference>
<dbReference type="SUPFAM" id="SSF55277">
    <property type="entry name" value="GYF domain"/>
    <property type="match status" value="1"/>
</dbReference>
<dbReference type="InterPro" id="IPR002885">
    <property type="entry name" value="PPR_rpt"/>
</dbReference>
<comment type="similarity">
    <text evidence="1">Belongs to the PPR family. PCMP-H subfamily.</text>
</comment>
<organism evidence="9 10">
    <name type="scientific">Malus domestica</name>
    <name type="common">Apple</name>
    <name type="synonym">Pyrus malus</name>
    <dbReference type="NCBI Taxonomy" id="3750"/>
    <lineage>
        <taxon>Eukaryota</taxon>
        <taxon>Viridiplantae</taxon>
        <taxon>Streptophyta</taxon>
        <taxon>Embryophyta</taxon>
        <taxon>Tracheophyta</taxon>
        <taxon>Spermatophyta</taxon>
        <taxon>Magnoliopsida</taxon>
        <taxon>eudicotyledons</taxon>
        <taxon>Gunneridae</taxon>
        <taxon>Pentapetalae</taxon>
        <taxon>rosids</taxon>
        <taxon>fabids</taxon>
        <taxon>Rosales</taxon>
        <taxon>Rosaceae</taxon>
        <taxon>Amygdaloideae</taxon>
        <taxon>Maleae</taxon>
        <taxon>Malus</taxon>
    </lineage>
</organism>
<dbReference type="NCBIfam" id="TIGR00756">
    <property type="entry name" value="PPR"/>
    <property type="match status" value="3"/>
</dbReference>
<evidence type="ECO:0000256" key="7">
    <source>
        <dbReference type="SAM" id="MobiDB-lite"/>
    </source>
</evidence>
<feature type="repeat" description="PPR" evidence="6">
    <location>
        <begin position="327"/>
        <end position="361"/>
    </location>
</feature>
<dbReference type="InterPro" id="IPR001965">
    <property type="entry name" value="Znf_PHD"/>
</dbReference>
<feature type="domain" description="Zinc finger PHD-type" evidence="8">
    <location>
        <begin position="705"/>
        <end position="751"/>
    </location>
</feature>
<evidence type="ECO:0000256" key="2">
    <source>
        <dbReference type="ARBA" id="ARBA00022723"/>
    </source>
</evidence>
<dbReference type="Pfam" id="PF05212">
    <property type="entry name" value="DUF707"/>
    <property type="match status" value="1"/>
</dbReference>
<dbReference type="Pfam" id="PF01535">
    <property type="entry name" value="PPR"/>
    <property type="match status" value="3"/>
</dbReference>
<dbReference type="InterPro" id="IPR046848">
    <property type="entry name" value="E_motif"/>
</dbReference>
<dbReference type="FunFam" id="1.25.40.10:FF:000242">
    <property type="entry name" value="Pentatricopeptide repeat-containing protein"/>
    <property type="match status" value="1"/>
</dbReference>
<dbReference type="InterPro" id="IPR013083">
    <property type="entry name" value="Znf_RING/FYVE/PHD"/>
</dbReference>
<evidence type="ECO:0000256" key="5">
    <source>
        <dbReference type="ARBA" id="ARBA00022833"/>
    </source>
</evidence>
<feature type="compositionally biased region" description="Basic and acidic residues" evidence="7">
    <location>
        <begin position="1129"/>
        <end position="1148"/>
    </location>
</feature>
<keyword evidence="10" id="KW-1185">Reference proteome</keyword>
<sequence length="1768" mass="200027">MFAYKPKSLFPSLPKHISNSLLSHSSSSSSLVSALPPRPSLRQTKQAHAHIIVSGHAAYSPLLSHLLCLLSLSPTTPFHYSLSLYHSIKYPSVFATNNMIRCFAKSDSPLLSLLLFSCSILRSCVKPNNHTFTFLLQACSRAMALTEGDQVHAVVVKLGFGGYVFVRNALIHLYCSCSRIECSKRVFEENVSSRDVVTWNSMLTAFVRDEQIGVAEKLFEEMPARDVISWSTMISGYVQNGGLEQGLECFKRMREEGIRMNEATLVSVLSASAQLGLLEHGRLVHSLAESLNFPLTACLGTALIDMYAKCGCIEQSKLLFKNMTQRDIWTWNVMICGLASHGLGKEALALFDRFVDEGFRPANVTFIGVLGACSRAGLVREGRHHFKLMTEKYGILPEMEHYGCMVDILGRAGFVDEAVELIEKMTVSPDPVLWATLLGACKIHGSIELGEKIGNKLLELDPTHDGHYVQLANIYAKARKWEDVVRVRRLMVEQNTNKAAGWSLIEAQGRVHKFVAGDREHERSLEIHKMLETIGTRIAEAGYSPNVTSVLHDIGEEEKENVIMEHSERLAMAFGLLVTEAGECIRIMKNLRVCEDCHEVSKIISKVFEREIIVRDGSRFHHFKDGKWVENSSLSWMCYRRLWGRRNRTTLILGAKHSRLCKLLVPSSLGLAFTESAIAANAMNFFFEGLRVKSKRRKEEICEDYCFRCKDGGAVRICDYKDCLKVYHPQCVEKDDSFLKSKDRWTCNRHSCFICQRIPKFYCFCCPQAVCGRCLCDAEFAVVKGSEGFCNHCLKLAIMIEENVDVDSDGGRVDFKERNTFEFLFMEYWEIIKEKHGLSSEQVYSAKDLLKNGENHTHDSDFDLNEISQEEESFTESDEESDDDNWKGTRKTSSNGEMNTEIFMQLVNMPKDVQVCELSNDDFCENEYSVGLYVMQEECKDLHQRVKEGKLKRPTVVELEQKARCLHKDIMERWIARELSLLQKRIDQANEKGWRREYPFIDVINNITKKKGYWFSPLTNPTAVSSTFPDKKIVTLDLNFLNTLEQYLDKKLLLEKPSEQFRLINEVPEVIADVEKLEPTPENSLSQDQTEHDGSPESAPRARWSSQTPRTGLANRTVYYEKGGTDPSGTEKFKPTPESSPRKDKQECDGFPDSAFKGSCPTPNTNLASGTLCLPNGGTDPAEVRGGIRQKEHQFVQVKNKSHKVLFSEEFIKKPLDFASQGKPDIDLQEPHHFSSGVDIKRQSEECVEQKLKNESTSKAELIELSDDDEDVHDEVKAPASEDPDSALWHCMSPLGETRGPYKMSLLRQWNNSSCRPLKFKVWKEGQSEEEAVFLDDAVRQSLPNTWLTVSVWSASSPGSPKVAAPMINPASTLSDPKNRSFYCCLVIVSSLICGAYFIGGASIAQEYKEKLTRWKVIYNTQNTTLHTCKNRCQPSGSEALPKGIVVKTSDLEALPLWGSSVKNENSKPSKSLLAIAVGIKQKEIVDKIVKKFLSSDFVVMLFHYDGAVDKWRDLPWSDHAIHVSVMNQTKWWFAKRFLHPDIVSEYKYIFLWDEDLGVENFDPMRYLSIIQEEGLEISQPALDPDKSEVYHPITARVKNSKVHRRFYKYKGSGRCDDHSSAPPCAGWVEMMAPVFSRTAWQCVWYMIQNDLVHAWGLDVQLGYCAQGDRTQNVGVVDSEYIVHLGLPTLGVSDGNKASIMASWVTNSPDPSQKGDSKALAPSASDKVNDRSKVRMQSFIDMQIFKERWSNAVKEEKCWVDPYQLTTN</sequence>
<comment type="caution">
    <text evidence="9">The sequence shown here is derived from an EMBL/GenBank/DDBJ whole genome shotgun (WGS) entry which is preliminary data.</text>
</comment>
<dbReference type="GO" id="GO:0008270">
    <property type="term" value="F:zinc ion binding"/>
    <property type="evidence" value="ECO:0007669"/>
    <property type="project" value="UniProtKB-KW"/>
</dbReference>
<evidence type="ECO:0000313" key="10">
    <source>
        <dbReference type="Proteomes" id="UP000290289"/>
    </source>
</evidence>
<dbReference type="GO" id="GO:0003677">
    <property type="term" value="F:DNA binding"/>
    <property type="evidence" value="ECO:0007669"/>
    <property type="project" value="InterPro"/>
</dbReference>
<dbReference type="InterPro" id="IPR011990">
    <property type="entry name" value="TPR-like_helical_dom_sf"/>
</dbReference>
<dbReference type="Gene3D" id="1.25.40.10">
    <property type="entry name" value="Tetratricopeptide repeat domain"/>
    <property type="match status" value="3"/>
</dbReference>
<dbReference type="Pfam" id="PF13041">
    <property type="entry name" value="PPR_2"/>
    <property type="match status" value="1"/>
</dbReference>
<dbReference type="FunFam" id="1.25.40.10:FF:000348">
    <property type="entry name" value="Pentatricopeptide repeat-containing protein chloroplastic"/>
    <property type="match status" value="1"/>
</dbReference>
<accession>A0A498HPJ2</accession>
<dbReference type="Proteomes" id="UP000290289">
    <property type="component" value="Chromosome 15"/>
</dbReference>
<dbReference type="Pfam" id="PF25980">
    <property type="entry name" value="NERD_plant"/>
    <property type="match status" value="1"/>
</dbReference>
<feature type="region of interest" description="Disordered" evidence="7">
    <location>
        <begin position="1707"/>
        <end position="1729"/>
    </location>
</feature>
<keyword evidence="3" id="KW-0677">Repeat</keyword>
<proteinExistence type="inferred from homology"/>
<keyword evidence="5" id="KW-0862">Zinc</keyword>
<feature type="region of interest" description="Disordered" evidence="7">
    <location>
        <begin position="1077"/>
        <end position="1156"/>
    </location>
</feature>
<name>A0A498HPJ2_MALDO</name>
<dbReference type="GO" id="GO:0003723">
    <property type="term" value="F:RNA binding"/>
    <property type="evidence" value="ECO:0007669"/>
    <property type="project" value="InterPro"/>
</dbReference>
<protein>
    <recommendedName>
        <fullName evidence="8">Zinc finger PHD-type domain-containing protein</fullName>
    </recommendedName>
</protein>
<dbReference type="InterPro" id="IPR036128">
    <property type="entry name" value="Plus3-like_sf"/>
</dbReference>
<dbReference type="InterPro" id="IPR046960">
    <property type="entry name" value="PPR_At4g14850-like_plant"/>
</dbReference>
<gene>
    <name evidence="9" type="ORF">DVH24_016280</name>
</gene>
<dbReference type="Gene3D" id="3.30.40.10">
    <property type="entry name" value="Zinc/RING finger domain, C3HC4 (zinc finger)"/>
    <property type="match status" value="1"/>
</dbReference>
<keyword evidence="4" id="KW-0863">Zinc-finger</keyword>
<feature type="compositionally biased region" description="Acidic residues" evidence="7">
    <location>
        <begin position="862"/>
        <end position="883"/>
    </location>
</feature>
<reference evidence="9 10" key="1">
    <citation type="submission" date="2018-10" db="EMBL/GenBank/DDBJ databases">
        <title>A high-quality apple genome assembly.</title>
        <authorList>
            <person name="Hu J."/>
        </authorList>
    </citation>
    <scope>NUCLEOTIDE SEQUENCE [LARGE SCALE GENOMIC DNA]</scope>
    <source>
        <strain evidence="10">cv. HFTH1</strain>
        <tissue evidence="9">Young leaf</tissue>
    </source>
</reference>
<dbReference type="Pfam" id="PF14432">
    <property type="entry name" value="DYW_deaminase"/>
    <property type="match status" value="1"/>
</dbReference>
<evidence type="ECO:0000313" key="9">
    <source>
        <dbReference type="EMBL" id="RXH73458.1"/>
    </source>
</evidence>
<dbReference type="InterPro" id="IPR055198">
    <property type="entry name" value="NSD_PHD"/>
</dbReference>
<dbReference type="InterPro" id="IPR035445">
    <property type="entry name" value="GYF-like_dom_sf"/>
</dbReference>
<evidence type="ECO:0000256" key="1">
    <source>
        <dbReference type="ARBA" id="ARBA00006643"/>
    </source>
</evidence>
<dbReference type="GO" id="GO:0009451">
    <property type="term" value="P:RNA modification"/>
    <property type="evidence" value="ECO:0007669"/>
    <property type="project" value="InterPro"/>
</dbReference>
<dbReference type="Gene3D" id="3.90.70.200">
    <property type="entry name" value="Plus-3 domain"/>
    <property type="match status" value="1"/>
</dbReference>
<dbReference type="EMBL" id="RDQH01000341">
    <property type="protein sequence ID" value="RXH73458.1"/>
    <property type="molecule type" value="Genomic_DNA"/>
</dbReference>
<dbReference type="CDD" id="cd15568">
    <property type="entry name" value="PHD5_NSD"/>
    <property type="match status" value="1"/>
</dbReference>
<feature type="repeat" description="PPR" evidence="6">
    <location>
        <begin position="226"/>
        <end position="260"/>
    </location>
</feature>
<evidence type="ECO:0000256" key="3">
    <source>
        <dbReference type="ARBA" id="ARBA00022737"/>
    </source>
</evidence>
<feature type="repeat" description="PPR" evidence="6">
    <location>
        <begin position="195"/>
        <end position="225"/>
    </location>
</feature>
<dbReference type="Pfam" id="PF20431">
    <property type="entry name" value="E_motif"/>
    <property type="match status" value="1"/>
</dbReference>
<dbReference type="InterPro" id="IPR058668">
    <property type="entry name" value="NERD_dom"/>
</dbReference>
<dbReference type="PROSITE" id="PS51375">
    <property type="entry name" value="PPR"/>
    <property type="match status" value="3"/>
</dbReference>
<feature type="region of interest" description="Disordered" evidence="7">
    <location>
        <begin position="855"/>
        <end position="894"/>
    </location>
</feature>
<keyword evidence="2" id="KW-0479">Metal-binding</keyword>
<dbReference type="Pfam" id="PF22908">
    <property type="entry name" value="PHD_NSD"/>
    <property type="match status" value="1"/>
</dbReference>
<evidence type="ECO:0000259" key="8">
    <source>
        <dbReference type="SMART" id="SM00249"/>
    </source>
</evidence>
<dbReference type="PANTHER" id="PTHR47926">
    <property type="entry name" value="PENTATRICOPEPTIDE REPEAT-CONTAINING PROTEIN"/>
    <property type="match status" value="1"/>
</dbReference>